<dbReference type="Gene3D" id="3.40.50.2300">
    <property type="match status" value="1"/>
</dbReference>
<dbReference type="InterPro" id="IPR012337">
    <property type="entry name" value="RNaseH-like_sf"/>
</dbReference>
<dbReference type="SUPFAM" id="SSF53098">
    <property type="entry name" value="Ribonuclease H-like"/>
    <property type="match status" value="1"/>
</dbReference>
<protein>
    <recommendedName>
        <fullName evidence="1">Piwi domain-containing protein</fullName>
    </recommendedName>
</protein>
<keyword evidence="3" id="KW-1185">Reference proteome</keyword>
<gene>
    <name evidence="2" type="ORF">GP486_006150</name>
</gene>
<dbReference type="Pfam" id="PF16488">
    <property type="entry name" value="ArgoL2"/>
    <property type="match status" value="1"/>
</dbReference>
<evidence type="ECO:0000313" key="2">
    <source>
        <dbReference type="EMBL" id="KAH0555907.1"/>
    </source>
</evidence>
<dbReference type="GO" id="GO:0003676">
    <property type="term" value="F:nucleic acid binding"/>
    <property type="evidence" value="ECO:0007669"/>
    <property type="project" value="InterPro"/>
</dbReference>
<comment type="caution">
    <text evidence="2">The sequence shown here is derived from an EMBL/GenBank/DDBJ whole genome shotgun (WGS) entry which is preliminary data.</text>
</comment>
<dbReference type="AlphaFoldDB" id="A0A9P8L7X1"/>
<organism evidence="2 3">
    <name type="scientific">Trichoglossum hirsutum</name>
    <dbReference type="NCBI Taxonomy" id="265104"/>
    <lineage>
        <taxon>Eukaryota</taxon>
        <taxon>Fungi</taxon>
        <taxon>Dikarya</taxon>
        <taxon>Ascomycota</taxon>
        <taxon>Pezizomycotina</taxon>
        <taxon>Geoglossomycetes</taxon>
        <taxon>Geoglossales</taxon>
        <taxon>Geoglossaceae</taxon>
        <taxon>Trichoglossum</taxon>
    </lineage>
</organism>
<dbReference type="InterPro" id="IPR032473">
    <property type="entry name" value="Argonaute_Mid_dom"/>
</dbReference>
<dbReference type="EMBL" id="JAGHQM010001306">
    <property type="protein sequence ID" value="KAH0555907.1"/>
    <property type="molecule type" value="Genomic_DNA"/>
</dbReference>
<dbReference type="InterPro" id="IPR036397">
    <property type="entry name" value="RNaseH_sf"/>
</dbReference>
<dbReference type="Pfam" id="PF02171">
    <property type="entry name" value="Piwi"/>
    <property type="match status" value="1"/>
</dbReference>
<dbReference type="Gene3D" id="3.30.420.10">
    <property type="entry name" value="Ribonuclease H-like superfamily/Ribonuclease H"/>
    <property type="match status" value="1"/>
</dbReference>
<dbReference type="Pfam" id="PF08699">
    <property type="entry name" value="ArgoL1"/>
    <property type="match status" value="1"/>
</dbReference>
<dbReference type="SUPFAM" id="SSF101690">
    <property type="entry name" value="PAZ domain"/>
    <property type="match status" value="1"/>
</dbReference>
<reference evidence="2" key="1">
    <citation type="submission" date="2021-03" db="EMBL/GenBank/DDBJ databases">
        <title>Comparative genomics and phylogenomic investigation of the class Geoglossomycetes provide insights into ecological specialization and systematics.</title>
        <authorList>
            <person name="Melie T."/>
            <person name="Pirro S."/>
            <person name="Miller A.N."/>
            <person name="Quandt A."/>
        </authorList>
    </citation>
    <scope>NUCLEOTIDE SEQUENCE</scope>
    <source>
        <strain evidence="2">CAQ_001_2017</strain>
    </source>
</reference>
<evidence type="ECO:0000259" key="1">
    <source>
        <dbReference type="PROSITE" id="PS50822"/>
    </source>
</evidence>
<dbReference type="InterPro" id="IPR036085">
    <property type="entry name" value="PAZ_dom_sf"/>
</dbReference>
<sequence>IHGLVAHVVIGVSLGWSPDEIVPIGETRTTIIDLPGGRPGRINQVEMSIRCTGTLNIAALVNFIKGGQIPLDPMGDTVLESLLKWLGALFRKDPMSRFVTRPNSNAYFERSRETSIPLHSTNGVLEAWRGMYQTVQIRFGRITVNVDTATTAFWTPDKNLIDLCQALAGVPSGLEGWFEQNASRFFHECSRLVGIFFQVRHLNPDRNARKVRFIKWSSKNALQTEFNITTGSSQVVKTNVNEHGERFKEPLQGAETADFIKFATSPATVRAQQITECVKKLHWHELMLPREFGISVKPNMLQVDGRILPSPIPQYGGGTDKYPFESGRWNLRGKRFIEAKSIKSWGLMYFPAGRPVDDRSLQQFAKLISSAFNGLGINTPRDLPAFLLGNPHGDIRTMIAELISKSHSTHGSRPDLLIFIQHGSNEGIYRAVKNICDIQHGVASQVMLVEKSVQGRGQQQYLANIGLKVNAKLGGINSFIREPLFEKGRWMMIGGDTSHPSPAQMRMNPPPPAFAAVCGSYDKYCMRYTAVATAQGGKELLISGFEDISRELFKRFKEKNNGHMPDSIIYYRDGLSEGEFSQIMASEAEPLRGKFHIAELSTGKTPRITVVACVKRHHTRLFPTEQGDKLGNVLPGTVVENSALNDIFLVAHPGLQGTVRPTRYVVLADQNNLSADEFQRVTNNLCYSYARATTAVSIVYYADQACERARLHVRHNEDDSQILGEVHRNLKYSMYWQ</sequence>
<dbReference type="PANTHER" id="PTHR22891">
    <property type="entry name" value="EUKARYOTIC TRANSLATION INITIATION FACTOR 2C"/>
    <property type="match status" value="1"/>
</dbReference>
<feature type="domain" description="Piwi" evidence="1">
    <location>
        <begin position="415"/>
        <end position="698"/>
    </location>
</feature>
<dbReference type="PROSITE" id="PS50822">
    <property type="entry name" value="PIWI"/>
    <property type="match status" value="1"/>
</dbReference>
<accession>A0A9P8L7X1</accession>
<dbReference type="InterPro" id="IPR003165">
    <property type="entry name" value="Piwi"/>
</dbReference>
<name>A0A9P8L7X1_9PEZI</name>
<evidence type="ECO:0000313" key="3">
    <source>
        <dbReference type="Proteomes" id="UP000750711"/>
    </source>
</evidence>
<proteinExistence type="predicted"/>
<dbReference type="InterPro" id="IPR014811">
    <property type="entry name" value="ArgoL1"/>
</dbReference>
<dbReference type="Proteomes" id="UP000750711">
    <property type="component" value="Unassembled WGS sequence"/>
</dbReference>
<dbReference type="SMART" id="SM01163">
    <property type="entry name" value="DUF1785"/>
    <property type="match status" value="1"/>
</dbReference>
<dbReference type="Pfam" id="PF16487">
    <property type="entry name" value="ArgoMid"/>
    <property type="match status" value="1"/>
</dbReference>
<feature type="non-terminal residue" evidence="2">
    <location>
        <position position="737"/>
    </location>
</feature>
<dbReference type="SMART" id="SM00950">
    <property type="entry name" value="Piwi"/>
    <property type="match status" value="1"/>
</dbReference>
<dbReference type="InterPro" id="IPR032472">
    <property type="entry name" value="ArgoL2"/>
</dbReference>